<accession>A0AAN7S5Q4</accession>
<proteinExistence type="predicted"/>
<reference evidence="4" key="1">
    <citation type="submission" date="2023-01" db="EMBL/GenBank/DDBJ databases">
        <title>Key to firefly adult light organ development and bioluminescence: homeobox transcription factors regulate luciferase expression and transportation to peroxisome.</title>
        <authorList>
            <person name="Fu X."/>
        </authorList>
    </citation>
    <scope>NUCLEOTIDE SEQUENCE [LARGE SCALE GENOMIC DNA]</scope>
</reference>
<dbReference type="Pfam" id="PF04233">
    <property type="entry name" value="Phage_Mu_F"/>
    <property type="match status" value="1"/>
</dbReference>
<evidence type="ECO:0000313" key="4">
    <source>
        <dbReference type="Proteomes" id="UP001353858"/>
    </source>
</evidence>
<feature type="region of interest" description="Disordered" evidence="1">
    <location>
        <begin position="260"/>
        <end position="365"/>
    </location>
</feature>
<dbReference type="AlphaFoldDB" id="A0AAN7S5Q4"/>
<keyword evidence="4" id="KW-1185">Reference proteome</keyword>
<gene>
    <name evidence="3" type="ORF">RN001_016450</name>
</gene>
<dbReference type="EMBL" id="JARPUR010000019">
    <property type="protein sequence ID" value="KAK4871441.1"/>
    <property type="molecule type" value="Genomic_DNA"/>
</dbReference>
<protein>
    <recommendedName>
        <fullName evidence="2">Phage head morphogenesis domain-containing protein</fullName>
    </recommendedName>
</protein>
<sequence>MAAYRKWIPLVADQVLPSLTADGSLDPDGLMPDIDALMLTQEQWDAILDGEFIPGVQELMALQIEERLEEDDVEIPEEIKVPPVAVAPAIPMGKAATRIYAVPTLRDLQASYLENVRNRMVRTPDTVFREIAKDINLGMADGEGIKDLRKRVQVFLDGNLDDWKGRAETVARTEATGAYNGASHAASEFRAELHGVELEKVWVATMDSRTRKTHFAADGQRRRMNERFKVGRANLRYPGDPAGPAGEIINCRCSMLELEPDDELPGETDRQTERSTTDATVRNRVGGRVGDIKGEVDRRSKEEGITRARDDEDGEGIVASANTEEKHMARPTWTGVLAPSARPRATAGSSKREQRSRSATSLPLSWQKTSADGHLQSVVIGGIVAARVDGSEITAEGFLLETPEANEAKDLLAEKLIRPSIDPADVVWEMVDEAGNPVDYEQMEAAWMAGEDFVVLDQFAEMKVMGATLVDHPAFAEAQITLDAEPQEEIAPADSEEGDDAIDVAEAEASLVASVAAIAERRITDDFYVEKPDVFEDPGFTEVTRLHMTDDGRVQGHVAAWGTCHVGYTNECKTPPHSMTNYGYFHQSEIGVPGGRLGVGRLTVGGGHADSRLGMQAALSHYDNTGASWAFVRAGEDEHGIWVSGVPHPAATTLQIAEGLSAPLSGDWRRRGGNASR</sequence>
<comment type="caution">
    <text evidence="3">The sequence shown here is derived from an EMBL/GenBank/DDBJ whole genome shotgun (WGS) entry which is preliminary data.</text>
</comment>
<evidence type="ECO:0000259" key="2">
    <source>
        <dbReference type="Pfam" id="PF04233"/>
    </source>
</evidence>
<name>A0AAN7S5Q4_9COLE</name>
<organism evidence="3 4">
    <name type="scientific">Aquatica leii</name>
    <dbReference type="NCBI Taxonomy" id="1421715"/>
    <lineage>
        <taxon>Eukaryota</taxon>
        <taxon>Metazoa</taxon>
        <taxon>Ecdysozoa</taxon>
        <taxon>Arthropoda</taxon>
        <taxon>Hexapoda</taxon>
        <taxon>Insecta</taxon>
        <taxon>Pterygota</taxon>
        <taxon>Neoptera</taxon>
        <taxon>Endopterygota</taxon>
        <taxon>Coleoptera</taxon>
        <taxon>Polyphaga</taxon>
        <taxon>Elateriformia</taxon>
        <taxon>Elateroidea</taxon>
        <taxon>Lampyridae</taxon>
        <taxon>Luciolinae</taxon>
        <taxon>Aquatica</taxon>
    </lineage>
</organism>
<evidence type="ECO:0000313" key="3">
    <source>
        <dbReference type="EMBL" id="KAK4871441.1"/>
    </source>
</evidence>
<dbReference type="Proteomes" id="UP001353858">
    <property type="component" value="Unassembled WGS sequence"/>
</dbReference>
<feature type="compositionally biased region" description="Basic and acidic residues" evidence="1">
    <location>
        <begin position="290"/>
        <end position="310"/>
    </location>
</feature>
<feature type="domain" description="Phage head morphogenesis" evidence="2">
    <location>
        <begin position="130"/>
        <end position="255"/>
    </location>
</feature>
<feature type="compositionally biased region" description="Basic and acidic residues" evidence="1">
    <location>
        <begin position="267"/>
        <end position="276"/>
    </location>
</feature>
<dbReference type="InterPro" id="IPR006528">
    <property type="entry name" value="Phage_head_morphogenesis_dom"/>
</dbReference>
<evidence type="ECO:0000256" key="1">
    <source>
        <dbReference type="SAM" id="MobiDB-lite"/>
    </source>
</evidence>